<accession>A0A108CJQ4</accession>
<feature type="coiled-coil region" evidence="1">
    <location>
        <begin position="172"/>
        <end position="274"/>
    </location>
</feature>
<feature type="compositionally biased region" description="Basic residues" evidence="2">
    <location>
        <begin position="342"/>
        <end position="351"/>
    </location>
</feature>
<dbReference type="EMBL" id="LPLU01000082">
    <property type="protein sequence ID" value="KWK75708.1"/>
    <property type="molecule type" value="Genomic_DNA"/>
</dbReference>
<evidence type="ECO:0000256" key="2">
    <source>
        <dbReference type="SAM" id="MobiDB-lite"/>
    </source>
</evidence>
<organism evidence="4 5">
    <name type="scientific">Burkholderia ubonensis</name>
    <dbReference type="NCBI Taxonomy" id="101571"/>
    <lineage>
        <taxon>Bacteria</taxon>
        <taxon>Pseudomonadati</taxon>
        <taxon>Pseudomonadota</taxon>
        <taxon>Betaproteobacteria</taxon>
        <taxon>Burkholderiales</taxon>
        <taxon>Burkholderiaceae</taxon>
        <taxon>Burkholderia</taxon>
        <taxon>Burkholderia cepacia complex</taxon>
    </lineage>
</organism>
<proteinExistence type="predicted"/>
<sequence>MTDALSPSAAPDAALAVEIERLKAAHPNSRDTRALYREVCALLFFRFGLTPTANRLYQLVRRGSMGTPTEVLAEFWAALREKSRVRVERPDLPPDVQAAAGELVATLWEKSNAAAYAALEALRGELEVEREAGRLETARAQEATVRAEATLADREAALLAAHARTGELEQTLAVSEAACRTLEADVARLQRENRERDAALAQARADFTLGLEKLREAAQRSEERLQAAEKRALLEIDQERATATRLQKELDAALRRAEQRDERYRTEAEGLRTQLGEARHQIGVLQGRLDAAELSSAASARELDTLRQLLSAMPSSSAKMSPRDRPPRRGRAAKKPTLPLRTQHRPKGPGT</sequence>
<dbReference type="RefSeq" id="WP_060234696.1">
    <property type="nucleotide sequence ID" value="NZ_LPLU01000082.1"/>
</dbReference>
<protein>
    <submittedName>
        <fullName evidence="4">ATPase</fullName>
    </submittedName>
</protein>
<feature type="region of interest" description="Disordered" evidence="2">
    <location>
        <begin position="311"/>
        <end position="351"/>
    </location>
</feature>
<evidence type="ECO:0000313" key="4">
    <source>
        <dbReference type="EMBL" id="KWK75708.1"/>
    </source>
</evidence>
<evidence type="ECO:0000256" key="1">
    <source>
        <dbReference type="SAM" id="Coils"/>
    </source>
</evidence>
<dbReference type="InterPro" id="IPR021104">
    <property type="entry name" value="KfrA_DNA-bd_N"/>
</dbReference>
<dbReference type="AlphaFoldDB" id="A0A108CJQ4"/>
<feature type="domain" description="KfrA N-terminal DNA-binding" evidence="3">
    <location>
        <begin position="40"/>
        <end position="149"/>
    </location>
</feature>
<evidence type="ECO:0000259" key="3">
    <source>
        <dbReference type="Pfam" id="PF11740"/>
    </source>
</evidence>
<comment type="caution">
    <text evidence="4">The sequence shown here is derived from an EMBL/GenBank/DDBJ whole genome shotgun (WGS) entry which is preliminary data.</text>
</comment>
<keyword evidence="1" id="KW-0175">Coiled coil</keyword>
<name>A0A108CJQ4_9BURK</name>
<feature type="compositionally biased region" description="Low complexity" evidence="2">
    <location>
        <begin position="311"/>
        <end position="320"/>
    </location>
</feature>
<dbReference type="Pfam" id="PF11740">
    <property type="entry name" value="KfrA_N"/>
    <property type="match status" value="1"/>
</dbReference>
<dbReference type="Proteomes" id="UP000065504">
    <property type="component" value="Unassembled WGS sequence"/>
</dbReference>
<gene>
    <name evidence="4" type="ORF">WM16_13470</name>
</gene>
<reference evidence="4 5" key="1">
    <citation type="submission" date="2015-11" db="EMBL/GenBank/DDBJ databases">
        <title>Expanding the genomic diversity of Burkholderia species for the development of highly accurate diagnostics.</title>
        <authorList>
            <person name="Sahl J."/>
            <person name="Keim P."/>
            <person name="Wagner D."/>
        </authorList>
    </citation>
    <scope>NUCLEOTIDE SEQUENCE [LARGE SCALE GENOMIC DNA]</scope>
    <source>
        <strain evidence="4 5">MSMB782WGS</strain>
    </source>
</reference>
<evidence type="ECO:0000313" key="5">
    <source>
        <dbReference type="Proteomes" id="UP000065504"/>
    </source>
</evidence>